<dbReference type="STRING" id="568860.SAMN05421811_11992"/>
<evidence type="ECO:0000313" key="2">
    <source>
        <dbReference type="Proteomes" id="UP000199361"/>
    </source>
</evidence>
<name>A0A1I0LLJ5_9ACTN</name>
<reference evidence="1 2" key="1">
    <citation type="submission" date="2016-10" db="EMBL/GenBank/DDBJ databases">
        <authorList>
            <person name="de Groot N.N."/>
        </authorList>
    </citation>
    <scope>NUCLEOTIDE SEQUENCE [LARGE SCALE GENOMIC DNA]</scope>
    <source>
        <strain evidence="1 2">CGMCC 4.5598</strain>
    </source>
</reference>
<gene>
    <name evidence="1" type="ORF">SAMN05421811_11992</name>
</gene>
<proteinExistence type="predicted"/>
<organism evidence="1 2">
    <name type="scientific">Nonomuraea wenchangensis</name>
    <dbReference type="NCBI Taxonomy" id="568860"/>
    <lineage>
        <taxon>Bacteria</taxon>
        <taxon>Bacillati</taxon>
        <taxon>Actinomycetota</taxon>
        <taxon>Actinomycetes</taxon>
        <taxon>Streptosporangiales</taxon>
        <taxon>Streptosporangiaceae</taxon>
        <taxon>Nonomuraea</taxon>
    </lineage>
</organism>
<dbReference type="AlphaFoldDB" id="A0A1I0LLJ5"/>
<dbReference type="RefSeq" id="WP_091092124.1">
    <property type="nucleotide sequence ID" value="NZ_FOHX01000019.1"/>
</dbReference>
<dbReference type="OrthoDB" id="3540265at2"/>
<sequence>MRLWGQGDLLEEIVSHSELTTDMVLAAIRDHEFAAYDVLVRDHPSEAVIAGFTAAARSGFTTFGVAVHLASLTDKGRKQLNS</sequence>
<dbReference type="Proteomes" id="UP000199361">
    <property type="component" value="Unassembled WGS sequence"/>
</dbReference>
<evidence type="ECO:0000313" key="1">
    <source>
        <dbReference type="EMBL" id="SEU41635.1"/>
    </source>
</evidence>
<keyword evidence="2" id="KW-1185">Reference proteome</keyword>
<protein>
    <submittedName>
        <fullName evidence="1">Uncharacterized protein</fullName>
    </submittedName>
</protein>
<accession>A0A1I0LLJ5</accession>
<dbReference type="EMBL" id="FOHX01000019">
    <property type="protein sequence ID" value="SEU41635.1"/>
    <property type="molecule type" value="Genomic_DNA"/>
</dbReference>